<dbReference type="SUPFAM" id="SSF46689">
    <property type="entry name" value="Homeodomain-like"/>
    <property type="match status" value="1"/>
</dbReference>
<dbReference type="InterPro" id="IPR011050">
    <property type="entry name" value="Pectin_lyase_fold/virulence"/>
</dbReference>
<reference evidence="16" key="1">
    <citation type="submission" date="2024-02" db="EMBL/GenBank/DDBJ databases">
        <authorList>
            <consortium name="ELIXIR-Norway"/>
            <consortium name="Elixir Norway"/>
        </authorList>
    </citation>
    <scope>NUCLEOTIDE SEQUENCE</scope>
</reference>
<sequence>MISAGRAPFTSVQWAELEHQALIFKYMMAGVNVPPELLNPIRKSVASLINGMTASHHAANMRWGTMHRGVANNTDPEPGRCRRTDGKKWRCGRDVVPDQKYCERHVHRGRNRSRKHAADGGGQAGGASTSSGGNTTTATTTSSTSSGGGGGGGSSGITNLDGVNLKKGPWTSAEDAILVSYVSKHGEGNWNAVQKHSGLFRCGKSCRLRWANHLRPNLKKGAFSPDEERTILDLHSKFGNKWARMAAQLPGRTDNEIKNYWNTRIKRRLRAGLPAYPLDMTKHVSSSLSSHVTTTTTTTQDLEEKSPNLHPLIYLHGYNGHNNFKGSSCLHMKKQRRKLDVCTMMIVDKIDGVGDFTTVQAAVHAVPDWSSVRTTIHIHEGIYKEKVHVPSSKTYVTFQGSGRHNTIITWDDNANKTGSTFTSASVAVHADHFIAQDISFENTAPKPGPGITGAQAIAFEASGDMAAFYSCAFYGAQDTLYDRKGRHFFKDCYIEGSIDFIFGNGRSLYKDCMINTTATKHGYITAHSRQSVDENTGFSFVHCSIVGTGLNLLGRAWGPASRVVFSTTFMDNIIDPLGWSDWGKSGADMTIYYGEYCNMGPGANTDGRTSFGKVLTFCEAMPFMHIDYIDGWEWLE</sequence>
<dbReference type="InterPro" id="IPR012334">
    <property type="entry name" value="Pectin_lyas_fold"/>
</dbReference>
<keyword evidence="5 10" id="KW-0378">Hydrolase</keyword>
<evidence type="ECO:0000256" key="7">
    <source>
        <dbReference type="ARBA" id="ARBA00023242"/>
    </source>
</evidence>
<accession>A0ABP0UF98</accession>
<evidence type="ECO:0000256" key="4">
    <source>
        <dbReference type="ARBA" id="ARBA00013229"/>
    </source>
</evidence>
<dbReference type="PANTHER" id="PTHR31321:SF19">
    <property type="entry name" value="PECTINESTERASE 68-RELATED"/>
    <property type="match status" value="1"/>
</dbReference>
<dbReference type="InterPro" id="IPR000070">
    <property type="entry name" value="Pectinesterase_cat"/>
</dbReference>
<dbReference type="PANTHER" id="PTHR31321">
    <property type="entry name" value="ACYL-COA THIOESTER HYDROLASE YBHC-RELATED"/>
    <property type="match status" value="1"/>
</dbReference>
<dbReference type="Pfam" id="PF01095">
    <property type="entry name" value="Pectinesterase"/>
    <property type="match status" value="1"/>
</dbReference>
<name>A0ABP0UF98_9BRYO</name>
<evidence type="ECO:0000256" key="6">
    <source>
        <dbReference type="ARBA" id="ARBA00023085"/>
    </source>
</evidence>
<comment type="catalytic activity">
    <reaction evidence="8 10">
        <text>[(1-&gt;4)-alpha-D-galacturonosyl methyl ester](n) + n H2O = [(1-&gt;4)-alpha-D-galacturonosyl](n) + n methanol + n H(+)</text>
        <dbReference type="Rhea" id="RHEA:22380"/>
        <dbReference type="Rhea" id="RHEA-COMP:14570"/>
        <dbReference type="Rhea" id="RHEA-COMP:14573"/>
        <dbReference type="ChEBI" id="CHEBI:15377"/>
        <dbReference type="ChEBI" id="CHEBI:15378"/>
        <dbReference type="ChEBI" id="CHEBI:17790"/>
        <dbReference type="ChEBI" id="CHEBI:140522"/>
        <dbReference type="ChEBI" id="CHEBI:140523"/>
        <dbReference type="EC" id="3.1.1.11"/>
    </reaction>
</comment>
<proteinExistence type="inferred from homology"/>
<dbReference type="SMART" id="SM00951">
    <property type="entry name" value="QLQ"/>
    <property type="match status" value="1"/>
</dbReference>
<comment type="similarity">
    <text evidence="3">Belongs to the pectinesterase family.</text>
</comment>
<evidence type="ECO:0000259" key="13">
    <source>
        <dbReference type="PROSITE" id="PS51294"/>
    </source>
</evidence>
<gene>
    <name evidence="16" type="ORF">CSSPTR1EN2_LOCUS13757</name>
</gene>
<dbReference type="InterPro" id="IPR017930">
    <property type="entry name" value="Myb_dom"/>
</dbReference>
<feature type="compositionally biased region" description="Basic residues" evidence="11">
    <location>
        <begin position="105"/>
        <end position="115"/>
    </location>
</feature>
<keyword evidence="17" id="KW-1185">Reference proteome</keyword>
<keyword evidence="6 10" id="KW-0063">Aspartyl esterase</keyword>
<evidence type="ECO:0000256" key="3">
    <source>
        <dbReference type="ARBA" id="ARBA00008891"/>
    </source>
</evidence>
<feature type="domain" description="HTH myb-type" evidence="13">
    <location>
        <begin position="162"/>
        <end position="214"/>
    </location>
</feature>
<evidence type="ECO:0000256" key="11">
    <source>
        <dbReference type="SAM" id="MobiDB-lite"/>
    </source>
</evidence>
<comment type="pathway">
    <text evidence="2 10">Glycan metabolism; pectin degradation; 2-dehydro-3-deoxy-D-gluconate from pectin: step 1/5.</text>
</comment>
<feature type="region of interest" description="Disordered" evidence="11">
    <location>
        <begin position="103"/>
        <end position="155"/>
    </location>
</feature>
<dbReference type="EC" id="3.1.1.11" evidence="4 10"/>
<dbReference type="Pfam" id="PF08879">
    <property type="entry name" value="WRC"/>
    <property type="match status" value="1"/>
</dbReference>
<evidence type="ECO:0000256" key="1">
    <source>
        <dbReference type="ARBA" id="ARBA00004123"/>
    </source>
</evidence>
<feature type="domain" description="HTH myb-type" evidence="13">
    <location>
        <begin position="215"/>
        <end position="269"/>
    </location>
</feature>
<dbReference type="InterPro" id="IPR014977">
    <property type="entry name" value="WRC_dom"/>
</dbReference>
<dbReference type="Gene3D" id="1.10.10.60">
    <property type="entry name" value="Homeodomain-like"/>
    <property type="match status" value="2"/>
</dbReference>
<evidence type="ECO:0000256" key="9">
    <source>
        <dbReference type="PROSITE-ProRule" id="PRU10040"/>
    </source>
</evidence>
<dbReference type="SUPFAM" id="SSF51126">
    <property type="entry name" value="Pectin lyase-like"/>
    <property type="match status" value="1"/>
</dbReference>
<dbReference type="PROSITE" id="PS51667">
    <property type="entry name" value="WRC"/>
    <property type="match status" value="1"/>
</dbReference>
<dbReference type="InterPro" id="IPR033131">
    <property type="entry name" value="Pectinesterase_Asp_AS"/>
</dbReference>
<evidence type="ECO:0000256" key="10">
    <source>
        <dbReference type="RuleBase" id="RU000589"/>
    </source>
</evidence>
<dbReference type="Pfam" id="PF08880">
    <property type="entry name" value="QLQ"/>
    <property type="match status" value="1"/>
</dbReference>
<protein>
    <recommendedName>
        <fullName evidence="4 10">Pectinesterase</fullName>
        <ecNumber evidence="4 10">3.1.1.11</ecNumber>
    </recommendedName>
</protein>
<dbReference type="EMBL" id="OZ019894">
    <property type="protein sequence ID" value="CAK9217011.1"/>
    <property type="molecule type" value="Genomic_DNA"/>
</dbReference>
<dbReference type="PROSITE" id="PS51294">
    <property type="entry name" value="HTH_MYB"/>
    <property type="match status" value="2"/>
</dbReference>
<dbReference type="SMART" id="SM00717">
    <property type="entry name" value="SANT"/>
    <property type="match status" value="2"/>
</dbReference>
<feature type="compositionally biased region" description="Low complexity" evidence="11">
    <location>
        <begin position="126"/>
        <end position="145"/>
    </location>
</feature>
<feature type="active site" evidence="9">
    <location>
        <position position="499"/>
    </location>
</feature>
<dbReference type="PROSITE" id="PS51666">
    <property type="entry name" value="QLQ"/>
    <property type="match status" value="1"/>
</dbReference>
<feature type="domain" description="QLQ" evidence="14">
    <location>
        <begin position="8"/>
        <end position="43"/>
    </location>
</feature>
<comment type="subcellular location">
    <subcellularLocation>
        <location evidence="1">Nucleus</location>
    </subcellularLocation>
</comment>
<evidence type="ECO:0000313" key="16">
    <source>
        <dbReference type="EMBL" id="CAK9217011.1"/>
    </source>
</evidence>
<dbReference type="PROSITE" id="PS50090">
    <property type="entry name" value="MYB_LIKE"/>
    <property type="match status" value="2"/>
</dbReference>
<evidence type="ECO:0000259" key="12">
    <source>
        <dbReference type="PROSITE" id="PS50090"/>
    </source>
</evidence>
<dbReference type="PROSITE" id="PS00503">
    <property type="entry name" value="PECTINESTERASE_2"/>
    <property type="match status" value="1"/>
</dbReference>
<keyword evidence="7" id="KW-0539">Nucleus</keyword>
<dbReference type="Proteomes" id="UP001497512">
    <property type="component" value="Chromosome 2"/>
</dbReference>
<feature type="domain" description="Myb-like" evidence="12">
    <location>
        <begin position="162"/>
        <end position="214"/>
    </location>
</feature>
<feature type="domain" description="WRC" evidence="15">
    <location>
        <begin position="75"/>
        <end position="119"/>
    </location>
</feature>
<evidence type="ECO:0000256" key="2">
    <source>
        <dbReference type="ARBA" id="ARBA00005184"/>
    </source>
</evidence>
<dbReference type="Gene3D" id="2.160.20.10">
    <property type="entry name" value="Single-stranded right-handed beta-helix, Pectin lyase-like"/>
    <property type="match status" value="1"/>
</dbReference>
<evidence type="ECO:0000313" key="17">
    <source>
        <dbReference type="Proteomes" id="UP001497512"/>
    </source>
</evidence>
<dbReference type="InterPro" id="IPR014978">
    <property type="entry name" value="Gln-Leu-Gln_QLQ"/>
</dbReference>
<evidence type="ECO:0000256" key="8">
    <source>
        <dbReference type="ARBA" id="ARBA00047928"/>
    </source>
</evidence>
<evidence type="ECO:0000259" key="15">
    <source>
        <dbReference type="PROSITE" id="PS51667"/>
    </source>
</evidence>
<dbReference type="InterPro" id="IPR001005">
    <property type="entry name" value="SANT/Myb"/>
</dbReference>
<feature type="compositionally biased region" description="Gly residues" evidence="11">
    <location>
        <begin position="146"/>
        <end position="155"/>
    </location>
</feature>
<feature type="domain" description="Myb-like" evidence="12">
    <location>
        <begin position="215"/>
        <end position="265"/>
    </location>
</feature>
<evidence type="ECO:0000256" key="5">
    <source>
        <dbReference type="ARBA" id="ARBA00022801"/>
    </source>
</evidence>
<dbReference type="InterPro" id="IPR009057">
    <property type="entry name" value="Homeodomain-like_sf"/>
</dbReference>
<evidence type="ECO:0000259" key="14">
    <source>
        <dbReference type="PROSITE" id="PS51666"/>
    </source>
</evidence>
<organism evidence="16 17">
    <name type="scientific">Sphagnum troendelagicum</name>
    <dbReference type="NCBI Taxonomy" id="128251"/>
    <lineage>
        <taxon>Eukaryota</taxon>
        <taxon>Viridiplantae</taxon>
        <taxon>Streptophyta</taxon>
        <taxon>Embryophyta</taxon>
        <taxon>Bryophyta</taxon>
        <taxon>Sphagnophytina</taxon>
        <taxon>Sphagnopsida</taxon>
        <taxon>Sphagnales</taxon>
        <taxon>Sphagnaceae</taxon>
        <taxon>Sphagnum</taxon>
    </lineage>
</organism>
<dbReference type="Pfam" id="PF00249">
    <property type="entry name" value="Myb_DNA-binding"/>
    <property type="match status" value="2"/>
</dbReference>
<dbReference type="CDD" id="cd00167">
    <property type="entry name" value="SANT"/>
    <property type="match status" value="2"/>
</dbReference>